<organism evidence="1 2">
    <name type="scientific">Candidatus Enterococcus testudinis</name>
    <dbReference type="NCBI Taxonomy" id="1834191"/>
    <lineage>
        <taxon>Bacteria</taxon>
        <taxon>Bacillati</taxon>
        <taxon>Bacillota</taxon>
        <taxon>Bacilli</taxon>
        <taxon>Lactobacillales</taxon>
        <taxon>Enterococcaceae</taxon>
        <taxon>Enterococcus</taxon>
    </lineage>
</organism>
<dbReference type="RefSeq" id="WP_086273844.1">
    <property type="nucleotide sequence ID" value="NZ_NGKU01000001.1"/>
</dbReference>
<evidence type="ECO:0000313" key="2">
    <source>
        <dbReference type="Proteomes" id="UP000195043"/>
    </source>
</evidence>
<dbReference type="OrthoDB" id="2186103at2"/>
<dbReference type="STRING" id="1834191.A5886_000901"/>
<protein>
    <recommendedName>
        <fullName evidence="3">YokE-like PH domain-containing protein</fullName>
    </recommendedName>
</protein>
<accession>A0A242A462</accession>
<evidence type="ECO:0008006" key="3">
    <source>
        <dbReference type="Google" id="ProtNLM"/>
    </source>
</evidence>
<proteinExistence type="predicted"/>
<comment type="caution">
    <text evidence="1">The sequence shown here is derived from an EMBL/GenBank/DDBJ whole genome shotgun (WGS) entry which is preliminary data.</text>
</comment>
<reference evidence="1 2" key="1">
    <citation type="submission" date="2017-05" db="EMBL/GenBank/DDBJ databases">
        <title>The Genome Sequence of Enterococcus sp. 8G7_MSG3316.</title>
        <authorList>
            <consortium name="The Broad Institute Genomics Platform"/>
            <consortium name="The Broad Institute Genomic Center for Infectious Diseases"/>
            <person name="Earl A."/>
            <person name="Manson A."/>
            <person name="Schwartman J."/>
            <person name="Gilmore M."/>
            <person name="Abouelleil A."/>
            <person name="Cao P."/>
            <person name="Chapman S."/>
            <person name="Cusick C."/>
            <person name="Shea T."/>
            <person name="Young S."/>
            <person name="Neafsey D."/>
            <person name="Nusbaum C."/>
            <person name="Birren B."/>
        </authorList>
    </citation>
    <scope>NUCLEOTIDE SEQUENCE [LARGE SCALE GENOMIC DNA]</scope>
    <source>
        <strain evidence="1 2">8G7_MSG3316</strain>
    </source>
</reference>
<dbReference type="AlphaFoldDB" id="A0A242A462"/>
<keyword evidence="2" id="KW-1185">Reference proteome</keyword>
<dbReference type="EMBL" id="NGKU01000001">
    <property type="protein sequence ID" value="OTN75825.1"/>
    <property type="molecule type" value="Genomic_DNA"/>
</dbReference>
<dbReference type="Proteomes" id="UP000195043">
    <property type="component" value="Unassembled WGS sequence"/>
</dbReference>
<evidence type="ECO:0000313" key="1">
    <source>
        <dbReference type="EMBL" id="OTN75825.1"/>
    </source>
</evidence>
<name>A0A242A462_9ENTE</name>
<gene>
    <name evidence="1" type="ORF">A5886_000901</name>
</gene>
<sequence>MFVLTKRGLQHLAAPYMTAGTAMAYGKWQSFNAPSSRCLLLLDDQCLQILSLNLFCTKVLYAQSIQLTALEEVRFKRHLSVATLHFTHGNQGYRFQLPLTILTLGNWQSVFFSRCDGLLG</sequence>